<evidence type="ECO:0000313" key="1">
    <source>
        <dbReference type="EMBL" id="CAF1404152.1"/>
    </source>
</evidence>
<sequence>MRTFRFVVGSIAAVLSSSSSSSSSSSVTSKSPDSLLMVGFELEADIHKPKARIESQNRYPLTANSTATFRCIVHGNPEPKL</sequence>
<dbReference type="EMBL" id="CAJNOG010001062">
    <property type="protein sequence ID" value="CAF1404152.1"/>
    <property type="molecule type" value="Genomic_DNA"/>
</dbReference>
<organism evidence="1 2">
    <name type="scientific">Adineta steineri</name>
    <dbReference type="NCBI Taxonomy" id="433720"/>
    <lineage>
        <taxon>Eukaryota</taxon>
        <taxon>Metazoa</taxon>
        <taxon>Spiralia</taxon>
        <taxon>Gnathifera</taxon>
        <taxon>Rotifera</taxon>
        <taxon>Eurotatoria</taxon>
        <taxon>Bdelloidea</taxon>
        <taxon>Adinetida</taxon>
        <taxon>Adinetidae</taxon>
        <taxon>Adineta</taxon>
    </lineage>
</organism>
<protein>
    <submittedName>
        <fullName evidence="1">Uncharacterized protein</fullName>
    </submittedName>
</protein>
<reference evidence="1" key="1">
    <citation type="submission" date="2021-02" db="EMBL/GenBank/DDBJ databases">
        <authorList>
            <person name="Nowell W R."/>
        </authorList>
    </citation>
    <scope>NUCLEOTIDE SEQUENCE</scope>
</reference>
<proteinExistence type="predicted"/>
<dbReference type="AlphaFoldDB" id="A0A815L7S9"/>
<dbReference type="Proteomes" id="UP000663845">
    <property type="component" value="Unassembled WGS sequence"/>
</dbReference>
<evidence type="ECO:0000313" key="2">
    <source>
        <dbReference type="Proteomes" id="UP000663845"/>
    </source>
</evidence>
<comment type="caution">
    <text evidence="1">The sequence shown here is derived from an EMBL/GenBank/DDBJ whole genome shotgun (WGS) entry which is preliminary data.</text>
</comment>
<accession>A0A815L7S9</accession>
<gene>
    <name evidence="1" type="ORF">JYZ213_LOCUS37949</name>
</gene>
<name>A0A815L7S9_9BILA</name>